<proteinExistence type="predicted"/>
<reference evidence="2" key="1">
    <citation type="submission" date="2025-08" db="UniProtKB">
        <authorList>
            <consortium name="RefSeq"/>
        </authorList>
    </citation>
    <scope>IDENTIFICATION</scope>
</reference>
<protein>
    <submittedName>
        <fullName evidence="2">Uncharacterized protein LOC136082121</fullName>
    </submittedName>
</protein>
<gene>
    <name evidence="2" type="primary">LOC136082121</name>
</gene>
<dbReference type="Proteomes" id="UP001652625">
    <property type="component" value="Chromosome 07"/>
</dbReference>
<dbReference type="GeneID" id="136082121"/>
<accession>A0ABM4C5B7</accession>
<keyword evidence="1" id="KW-1185">Reference proteome</keyword>
<dbReference type="RefSeq" id="XP_065656756.1">
    <property type="nucleotide sequence ID" value="XM_065800684.1"/>
</dbReference>
<organism evidence="1 2">
    <name type="scientific">Hydra vulgaris</name>
    <name type="common">Hydra</name>
    <name type="synonym">Hydra attenuata</name>
    <dbReference type="NCBI Taxonomy" id="6087"/>
    <lineage>
        <taxon>Eukaryota</taxon>
        <taxon>Metazoa</taxon>
        <taxon>Cnidaria</taxon>
        <taxon>Hydrozoa</taxon>
        <taxon>Hydroidolina</taxon>
        <taxon>Anthoathecata</taxon>
        <taxon>Aplanulata</taxon>
        <taxon>Hydridae</taxon>
        <taxon>Hydra</taxon>
    </lineage>
</organism>
<sequence length="199" mass="22744">MIDGKAHTALSDVTESSQCCSLCGVSPKEINDIDKVILKLHTQNGLQYGISILHAWIRIFECSIHIAYKLPIKKWSSRLATDKQQIEVRKKKIIHAFQEKMGLIVDRPKARGSGTSNDGNTSRRTFQNEQLFSEITGLNFELKKLLHVVLTCISCGFELDADLFREYCTHTARFYVECYSWYYMPPEHSQNVNSCSQCC</sequence>
<name>A0ABM4C5B7_HYDVU</name>
<evidence type="ECO:0000313" key="1">
    <source>
        <dbReference type="Proteomes" id="UP001652625"/>
    </source>
</evidence>
<evidence type="ECO:0000313" key="2">
    <source>
        <dbReference type="RefSeq" id="XP_065656756.1"/>
    </source>
</evidence>